<dbReference type="PROSITE" id="PS51032">
    <property type="entry name" value="AP2_ERF"/>
    <property type="match status" value="1"/>
</dbReference>
<dbReference type="InterPro" id="IPR050913">
    <property type="entry name" value="AP2/ERF_ERF"/>
</dbReference>
<dbReference type="SUPFAM" id="SSF54171">
    <property type="entry name" value="DNA-binding domain"/>
    <property type="match status" value="1"/>
</dbReference>
<dbReference type="GO" id="GO:0003700">
    <property type="term" value="F:DNA-binding transcription factor activity"/>
    <property type="evidence" value="ECO:0007669"/>
    <property type="project" value="InterPro"/>
</dbReference>
<dbReference type="GO" id="GO:0003677">
    <property type="term" value="F:DNA binding"/>
    <property type="evidence" value="ECO:0007669"/>
    <property type="project" value="UniProtKB-KW"/>
</dbReference>
<evidence type="ECO:0000259" key="7">
    <source>
        <dbReference type="PROSITE" id="PS51032"/>
    </source>
</evidence>
<dbReference type="PIRSF" id="PIRSF038123">
    <property type="entry name" value="PTI6"/>
    <property type="match status" value="1"/>
</dbReference>
<evidence type="ECO:0000256" key="2">
    <source>
        <dbReference type="ARBA" id="ARBA00023015"/>
    </source>
</evidence>
<accession>A0AAW1XCT1</accession>
<feature type="domain" description="AP2/ERF" evidence="7">
    <location>
        <begin position="92"/>
        <end position="150"/>
    </location>
</feature>
<keyword evidence="9" id="KW-1185">Reference proteome</keyword>
<comment type="subcellular location">
    <subcellularLocation>
        <location evidence="1">Nucleus</location>
    </subcellularLocation>
</comment>
<protein>
    <recommendedName>
        <fullName evidence="7">AP2/ERF domain-containing protein</fullName>
    </recommendedName>
</protein>
<sequence length="206" mass="23100">MPEPRNPRLNQRNGLKKSKREDKFAAEVPKMVRKVRIICSDPDATDDSSSEDEGIERKFHKRMTVTMESKTPTLKPKLRVLAKTSKKSSNSPFRGVRQRNGGKWAAEIRDPFSRTRVWLGTYNTLRMLQRPMRKGGLHFEKMLSLATASEASASSEKSNTTFCSAVVSQSVNNAQQPAVSSEEDSDCVYSQRSPASVLDVETCCIQ</sequence>
<gene>
    <name evidence="8" type="ORF">M0R45_021890</name>
</gene>
<dbReference type="CDD" id="cd00018">
    <property type="entry name" value="AP2"/>
    <property type="match status" value="1"/>
</dbReference>
<dbReference type="InterPro" id="IPR001471">
    <property type="entry name" value="AP2/ERF_dom"/>
</dbReference>
<dbReference type="InterPro" id="IPR016177">
    <property type="entry name" value="DNA-bd_dom_sf"/>
</dbReference>
<evidence type="ECO:0000256" key="6">
    <source>
        <dbReference type="SAM" id="MobiDB-lite"/>
    </source>
</evidence>
<keyword evidence="4" id="KW-0804">Transcription</keyword>
<dbReference type="GO" id="GO:0005634">
    <property type="term" value="C:nucleus"/>
    <property type="evidence" value="ECO:0007669"/>
    <property type="project" value="UniProtKB-SubCell"/>
</dbReference>
<keyword evidence="2" id="KW-0805">Transcription regulation</keyword>
<keyword evidence="5" id="KW-0539">Nucleus</keyword>
<organism evidence="8 9">
    <name type="scientific">Rubus argutus</name>
    <name type="common">Southern blackberry</name>
    <dbReference type="NCBI Taxonomy" id="59490"/>
    <lineage>
        <taxon>Eukaryota</taxon>
        <taxon>Viridiplantae</taxon>
        <taxon>Streptophyta</taxon>
        <taxon>Embryophyta</taxon>
        <taxon>Tracheophyta</taxon>
        <taxon>Spermatophyta</taxon>
        <taxon>Magnoliopsida</taxon>
        <taxon>eudicotyledons</taxon>
        <taxon>Gunneridae</taxon>
        <taxon>Pentapetalae</taxon>
        <taxon>rosids</taxon>
        <taxon>fabids</taxon>
        <taxon>Rosales</taxon>
        <taxon>Rosaceae</taxon>
        <taxon>Rosoideae</taxon>
        <taxon>Rosoideae incertae sedis</taxon>
        <taxon>Rubus</taxon>
    </lineage>
</organism>
<dbReference type="EMBL" id="JBEDUW010000004">
    <property type="protein sequence ID" value="KAK9934756.1"/>
    <property type="molecule type" value="Genomic_DNA"/>
</dbReference>
<name>A0AAW1XCT1_RUBAR</name>
<evidence type="ECO:0000256" key="3">
    <source>
        <dbReference type="ARBA" id="ARBA00023125"/>
    </source>
</evidence>
<feature type="compositionally biased region" description="Acidic residues" evidence="6">
    <location>
        <begin position="43"/>
        <end position="54"/>
    </location>
</feature>
<feature type="region of interest" description="Disordered" evidence="6">
    <location>
        <begin position="1"/>
        <end position="22"/>
    </location>
</feature>
<dbReference type="PRINTS" id="PR00367">
    <property type="entry name" value="ETHRSPELEMNT"/>
</dbReference>
<comment type="caution">
    <text evidence="8">The sequence shown here is derived from an EMBL/GenBank/DDBJ whole genome shotgun (WGS) entry which is preliminary data.</text>
</comment>
<keyword evidence="3" id="KW-0238">DNA-binding</keyword>
<dbReference type="AlphaFoldDB" id="A0AAW1XCT1"/>
<evidence type="ECO:0000256" key="1">
    <source>
        <dbReference type="ARBA" id="ARBA00004123"/>
    </source>
</evidence>
<dbReference type="PANTHER" id="PTHR31194">
    <property type="entry name" value="SHN SHINE , DNA BINDING / TRANSCRIPTION FACTOR"/>
    <property type="match status" value="1"/>
</dbReference>
<evidence type="ECO:0000256" key="4">
    <source>
        <dbReference type="ARBA" id="ARBA00023163"/>
    </source>
</evidence>
<dbReference type="Proteomes" id="UP001457282">
    <property type="component" value="Unassembled WGS sequence"/>
</dbReference>
<evidence type="ECO:0000256" key="5">
    <source>
        <dbReference type="ARBA" id="ARBA00023242"/>
    </source>
</evidence>
<dbReference type="Gene3D" id="3.30.730.10">
    <property type="entry name" value="AP2/ERF domain"/>
    <property type="match status" value="1"/>
</dbReference>
<proteinExistence type="predicted"/>
<feature type="region of interest" description="Disordered" evidence="6">
    <location>
        <begin position="40"/>
        <end position="59"/>
    </location>
</feature>
<reference evidence="8 9" key="1">
    <citation type="journal article" date="2023" name="G3 (Bethesda)">
        <title>A chromosome-length genome assembly and annotation of blackberry (Rubus argutus, cv. 'Hillquist').</title>
        <authorList>
            <person name="Bruna T."/>
            <person name="Aryal R."/>
            <person name="Dudchenko O."/>
            <person name="Sargent D.J."/>
            <person name="Mead D."/>
            <person name="Buti M."/>
            <person name="Cavallini A."/>
            <person name="Hytonen T."/>
            <person name="Andres J."/>
            <person name="Pham M."/>
            <person name="Weisz D."/>
            <person name="Mascagni F."/>
            <person name="Usai G."/>
            <person name="Natali L."/>
            <person name="Bassil N."/>
            <person name="Fernandez G.E."/>
            <person name="Lomsadze A."/>
            <person name="Armour M."/>
            <person name="Olukolu B."/>
            <person name="Poorten T."/>
            <person name="Britton C."/>
            <person name="Davik J."/>
            <person name="Ashrafi H."/>
            <person name="Aiden E.L."/>
            <person name="Borodovsky M."/>
            <person name="Worthington M."/>
        </authorList>
    </citation>
    <scope>NUCLEOTIDE SEQUENCE [LARGE SCALE GENOMIC DNA]</scope>
    <source>
        <strain evidence="8">PI 553951</strain>
    </source>
</reference>
<evidence type="ECO:0000313" key="8">
    <source>
        <dbReference type="EMBL" id="KAK9934756.1"/>
    </source>
</evidence>
<dbReference type="SMART" id="SM00380">
    <property type="entry name" value="AP2"/>
    <property type="match status" value="1"/>
</dbReference>
<dbReference type="InterPro" id="IPR036955">
    <property type="entry name" value="AP2/ERF_dom_sf"/>
</dbReference>
<dbReference type="PANTHER" id="PTHR31194:SF62">
    <property type="entry name" value="ETHYLENE-RESPONSIVE TRANSCRIPTION FACTOR ERF118"/>
    <property type="match status" value="1"/>
</dbReference>
<evidence type="ECO:0000313" key="9">
    <source>
        <dbReference type="Proteomes" id="UP001457282"/>
    </source>
</evidence>